<sequence>MDVDFEGCWACPVLWTCNTLPMALPPLNLGEPAALSSVRGSFQMIKMIGRKRGLPLLQLLALLLLLSCLVHPLGAVPAHIGSLSFGTKDTPVLEDTDQVTSRDMRMMEEEISKMEIASNDYPGSGANNRHDPKSPGRV</sequence>
<feature type="transmembrane region" description="Helical" evidence="2">
    <location>
        <begin position="54"/>
        <end position="74"/>
    </location>
</feature>
<dbReference type="Proteomes" id="UP000012960">
    <property type="component" value="Unplaced"/>
</dbReference>
<dbReference type="PANTHER" id="PTHR33474:SF28">
    <property type="entry name" value="OS01G0815400 PROTEIN"/>
    <property type="match status" value="1"/>
</dbReference>
<accession>A0A804JRD2</accession>
<keyword evidence="2" id="KW-0812">Transmembrane</keyword>
<evidence type="ECO:0000313" key="5">
    <source>
        <dbReference type="Proteomes" id="UP000012960"/>
    </source>
</evidence>
<feature type="region of interest" description="Disordered" evidence="1">
    <location>
        <begin position="112"/>
        <end position="138"/>
    </location>
</feature>
<dbReference type="EnsemblPlants" id="Ma07_t02520.2">
    <property type="protein sequence ID" value="Ma07_p02520.2"/>
    <property type="gene ID" value="Ma07_g02520"/>
</dbReference>
<evidence type="ECO:0000256" key="1">
    <source>
        <dbReference type="SAM" id="MobiDB-lite"/>
    </source>
</evidence>
<evidence type="ECO:0000313" key="4">
    <source>
        <dbReference type="EnsemblPlants" id="Ma07_p02520.2"/>
    </source>
</evidence>
<keyword evidence="2" id="KW-0472">Membrane</keyword>
<dbReference type="KEGG" id="mus:103990829"/>
<dbReference type="PANTHER" id="PTHR33474">
    <property type="entry name" value="TRANSMEMBRANE PROTEIN"/>
    <property type="match status" value="1"/>
</dbReference>
<dbReference type="AlphaFoldDB" id="A0A804JRD2"/>
<gene>
    <name evidence="3" type="ORF">GSMUA_52250.1</name>
</gene>
<evidence type="ECO:0000256" key="2">
    <source>
        <dbReference type="SAM" id="Phobius"/>
    </source>
</evidence>
<dbReference type="OrthoDB" id="747636at2759"/>
<feature type="compositionally biased region" description="Basic and acidic residues" evidence="1">
    <location>
        <begin position="128"/>
        <end position="138"/>
    </location>
</feature>
<keyword evidence="2" id="KW-1133">Transmembrane helix</keyword>
<protein>
    <submittedName>
        <fullName evidence="3">(wild Malaysian banana) hypothetical protein</fullName>
    </submittedName>
</protein>
<organism evidence="4 5">
    <name type="scientific">Musa acuminata subsp. malaccensis</name>
    <name type="common">Wild banana</name>
    <name type="synonym">Musa malaccensis</name>
    <dbReference type="NCBI Taxonomy" id="214687"/>
    <lineage>
        <taxon>Eukaryota</taxon>
        <taxon>Viridiplantae</taxon>
        <taxon>Streptophyta</taxon>
        <taxon>Embryophyta</taxon>
        <taxon>Tracheophyta</taxon>
        <taxon>Spermatophyta</taxon>
        <taxon>Magnoliopsida</taxon>
        <taxon>Liliopsida</taxon>
        <taxon>Zingiberales</taxon>
        <taxon>Musaceae</taxon>
        <taxon>Musa</taxon>
    </lineage>
</organism>
<keyword evidence="5" id="KW-1185">Reference proteome</keyword>
<reference evidence="3" key="1">
    <citation type="submission" date="2021-03" db="EMBL/GenBank/DDBJ databases">
        <authorList>
            <consortium name="Genoscope - CEA"/>
            <person name="William W."/>
        </authorList>
    </citation>
    <scope>NUCLEOTIDE SEQUENCE</scope>
    <source>
        <strain evidence="3">Doubled-haploid Pahang</strain>
    </source>
</reference>
<proteinExistence type="predicted"/>
<evidence type="ECO:0000313" key="3">
    <source>
        <dbReference type="EMBL" id="CAG1855413.1"/>
    </source>
</evidence>
<dbReference type="Gramene" id="Ma07_t02520.2">
    <property type="protein sequence ID" value="Ma07_p02520.2"/>
    <property type="gene ID" value="Ma07_g02520"/>
</dbReference>
<dbReference type="InParanoid" id="A0A804JRD2"/>
<reference evidence="4" key="2">
    <citation type="submission" date="2021-05" db="UniProtKB">
        <authorList>
            <consortium name="EnsemblPlants"/>
        </authorList>
    </citation>
    <scope>IDENTIFICATION</scope>
    <source>
        <strain evidence="4">subsp. malaccensis</strain>
    </source>
</reference>
<name>A0A804JRD2_MUSAM</name>
<dbReference type="EMBL" id="HG996473">
    <property type="protein sequence ID" value="CAG1855413.1"/>
    <property type="molecule type" value="Genomic_DNA"/>
</dbReference>